<keyword evidence="1 2" id="KW-0694">RNA-binding</keyword>
<feature type="compositionally biased region" description="Acidic residues" evidence="3">
    <location>
        <begin position="126"/>
        <end position="142"/>
    </location>
</feature>
<protein>
    <recommendedName>
        <fullName evidence="4">RRM domain-containing protein</fullName>
    </recommendedName>
</protein>
<dbReference type="PANTHER" id="PTHR48027">
    <property type="entry name" value="HETEROGENEOUS NUCLEAR RIBONUCLEOPROTEIN 87F-RELATED"/>
    <property type="match status" value="1"/>
</dbReference>
<feature type="compositionally biased region" description="Low complexity" evidence="3">
    <location>
        <begin position="147"/>
        <end position="166"/>
    </location>
</feature>
<feature type="domain" description="RRM" evidence="4">
    <location>
        <begin position="258"/>
        <end position="336"/>
    </location>
</feature>
<dbReference type="Gene3D" id="3.30.70.330">
    <property type="match status" value="2"/>
</dbReference>
<feature type="compositionally biased region" description="Basic and acidic residues" evidence="3">
    <location>
        <begin position="337"/>
        <end position="353"/>
    </location>
</feature>
<dbReference type="Proteomes" id="UP000327013">
    <property type="component" value="Unassembled WGS sequence"/>
</dbReference>
<reference evidence="5 6" key="1">
    <citation type="submission" date="2019-06" db="EMBL/GenBank/DDBJ databases">
        <title>A chromosomal-level reference genome of Carpinus fangiana (Coryloideae, Betulaceae).</title>
        <authorList>
            <person name="Yang X."/>
            <person name="Wang Z."/>
            <person name="Zhang L."/>
            <person name="Hao G."/>
            <person name="Liu J."/>
            <person name="Yang Y."/>
        </authorList>
    </citation>
    <scope>NUCLEOTIDE SEQUENCE [LARGE SCALE GENOMIC DNA]</scope>
    <source>
        <strain evidence="5">Cfa_2016G</strain>
        <tissue evidence="5">Leaf</tissue>
    </source>
</reference>
<dbReference type="GO" id="GO:0003723">
    <property type="term" value="F:RNA binding"/>
    <property type="evidence" value="ECO:0007669"/>
    <property type="project" value="UniProtKB-UniRule"/>
</dbReference>
<sequence length="510" mass="52870">MAKVKSDKKVKPSTTPDIKSVKSGKVTKPAQSSKVQAKDIAKKSAATLANGSSKSKKSKKAPTPESDSEEDSDVSDDSDSSASDSEDSEDSESSDSSDSEAKAKPKANGVKVNGAVKANGASKDDSDSEDSSDDSSEAESEDEKPAPKAAAKPAKKAAAASKAAESSSEEGDSDDSSEGSDSSEDEAPAKTNGKAVKAAPAVNGAADSASDDSSEDDDDSASSEEEAPAPKKRKADAADEPATKKSKTEAPANENASLTLFVGNLSWNVDEEWLRQEFSELGNITGCRVLTDPNSGRSKGMGYVDFSTADEAAAALAAKKDQELDGRAMNVDFAQPRGERKDKFQDRASKFGDSESPPSDTLFVGNIPFESEDYDVKAAFEEHAAVVQIRLPKDRDTGAPKGFGYISFASVEDATTAKQAMTGFYMGSRPLRLDYAQPRDDSQGGGRGGGFGGGRGRGGDRGRGGFGGRGRGGDRGRGGFGGRGRGAPRGNFSSNRGGVGDFSGRKVSFD</sequence>
<dbReference type="AlphaFoldDB" id="A0A5N6KX37"/>
<dbReference type="SMART" id="SM00360">
    <property type="entry name" value="RRM"/>
    <property type="match status" value="2"/>
</dbReference>
<feature type="compositionally biased region" description="Gly residues" evidence="3">
    <location>
        <begin position="443"/>
        <end position="456"/>
    </location>
</feature>
<dbReference type="EMBL" id="VIBQ01000016">
    <property type="protein sequence ID" value="KAB8356391.1"/>
    <property type="molecule type" value="Genomic_DNA"/>
</dbReference>
<evidence type="ECO:0000256" key="1">
    <source>
        <dbReference type="ARBA" id="ARBA00022884"/>
    </source>
</evidence>
<dbReference type="OrthoDB" id="439808at2759"/>
<feature type="compositionally biased region" description="Acidic residues" evidence="3">
    <location>
        <begin position="167"/>
        <end position="186"/>
    </location>
</feature>
<dbReference type="InterPro" id="IPR052462">
    <property type="entry name" value="SLIRP/GR-RBP-like"/>
</dbReference>
<dbReference type="Pfam" id="PF00076">
    <property type="entry name" value="RRM_1"/>
    <property type="match status" value="2"/>
</dbReference>
<feature type="compositionally biased region" description="Low complexity" evidence="3">
    <location>
        <begin position="192"/>
        <end position="208"/>
    </location>
</feature>
<evidence type="ECO:0000256" key="2">
    <source>
        <dbReference type="PROSITE-ProRule" id="PRU00176"/>
    </source>
</evidence>
<comment type="caution">
    <text evidence="5">The sequence shown here is derived from an EMBL/GenBank/DDBJ whole genome shotgun (WGS) entry which is preliminary data.</text>
</comment>
<dbReference type="InterPro" id="IPR000504">
    <property type="entry name" value="RRM_dom"/>
</dbReference>
<feature type="domain" description="RRM" evidence="4">
    <location>
        <begin position="360"/>
        <end position="438"/>
    </location>
</feature>
<proteinExistence type="predicted"/>
<evidence type="ECO:0000256" key="3">
    <source>
        <dbReference type="SAM" id="MobiDB-lite"/>
    </source>
</evidence>
<evidence type="ECO:0000313" key="6">
    <source>
        <dbReference type="Proteomes" id="UP000327013"/>
    </source>
</evidence>
<evidence type="ECO:0000259" key="4">
    <source>
        <dbReference type="PROSITE" id="PS50102"/>
    </source>
</evidence>
<feature type="compositionally biased region" description="Basic and acidic residues" evidence="3">
    <location>
        <begin position="235"/>
        <end position="248"/>
    </location>
</feature>
<feature type="compositionally biased region" description="Acidic residues" evidence="3">
    <location>
        <begin position="209"/>
        <end position="227"/>
    </location>
</feature>
<gene>
    <name evidence="5" type="ORF">FH972_023974</name>
</gene>
<evidence type="ECO:0000313" key="5">
    <source>
        <dbReference type="EMBL" id="KAB8356391.1"/>
    </source>
</evidence>
<feature type="compositionally biased region" description="Gly residues" evidence="3">
    <location>
        <begin position="478"/>
        <end position="487"/>
    </location>
</feature>
<feature type="region of interest" description="Disordered" evidence="3">
    <location>
        <begin position="333"/>
        <end position="361"/>
    </location>
</feature>
<feature type="compositionally biased region" description="Basic and acidic residues" evidence="3">
    <location>
        <begin position="1"/>
        <end position="10"/>
    </location>
</feature>
<feature type="region of interest" description="Disordered" evidence="3">
    <location>
        <begin position="432"/>
        <end position="510"/>
    </location>
</feature>
<feature type="region of interest" description="Disordered" evidence="3">
    <location>
        <begin position="1"/>
        <end position="256"/>
    </location>
</feature>
<name>A0A5N6KX37_9ROSI</name>
<organism evidence="5 6">
    <name type="scientific">Carpinus fangiana</name>
    <dbReference type="NCBI Taxonomy" id="176857"/>
    <lineage>
        <taxon>Eukaryota</taxon>
        <taxon>Viridiplantae</taxon>
        <taxon>Streptophyta</taxon>
        <taxon>Embryophyta</taxon>
        <taxon>Tracheophyta</taxon>
        <taxon>Spermatophyta</taxon>
        <taxon>Magnoliopsida</taxon>
        <taxon>eudicotyledons</taxon>
        <taxon>Gunneridae</taxon>
        <taxon>Pentapetalae</taxon>
        <taxon>rosids</taxon>
        <taxon>fabids</taxon>
        <taxon>Fagales</taxon>
        <taxon>Betulaceae</taxon>
        <taxon>Carpinus</taxon>
    </lineage>
</organism>
<keyword evidence="6" id="KW-1185">Reference proteome</keyword>
<dbReference type="SUPFAM" id="SSF54928">
    <property type="entry name" value="RNA-binding domain, RBD"/>
    <property type="match status" value="2"/>
</dbReference>
<dbReference type="PROSITE" id="PS50102">
    <property type="entry name" value="RRM"/>
    <property type="match status" value="2"/>
</dbReference>
<accession>A0A5N6KX37</accession>
<feature type="compositionally biased region" description="Acidic residues" evidence="3">
    <location>
        <begin position="66"/>
        <end position="98"/>
    </location>
</feature>
<dbReference type="InterPro" id="IPR035979">
    <property type="entry name" value="RBD_domain_sf"/>
</dbReference>
<dbReference type="InterPro" id="IPR012677">
    <property type="entry name" value="Nucleotide-bd_a/b_plait_sf"/>
</dbReference>